<keyword evidence="3 8" id="KW-0378">Hydrolase</keyword>
<feature type="chain" id="PRO_5044527144" description="CLIP domain-containing serine protease" evidence="9">
    <location>
        <begin position="19"/>
        <end position="377"/>
    </location>
</feature>
<dbReference type="SMART" id="SM00680">
    <property type="entry name" value="CLIP"/>
    <property type="match status" value="1"/>
</dbReference>
<dbReference type="InterPro" id="IPR033116">
    <property type="entry name" value="TRYPSIN_SER"/>
</dbReference>
<dbReference type="FunFam" id="2.40.10.10:FF:000028">
    <property type="entry name" value="Serine protease easter"/>
    <property type="match status" value="1"/>
</dbReference>
<feature type="domain" description="Clip" evidence="11">
    <location>
        <begin position="23"/>
        <end position="77"/>
    </location>
</feature>
<dbReference type="Proteomes" id="UP001516400">
    <property type="component" value="Unassembled WGS sequence"/>
</dbReference>
<evidence type="ECO:0000256" key="8">
    <source>
        <dbReference type="RuleBase" id="RU363034"/>
    </source>
</evidence>
<comment type="subcellular location">
    <subcellularLocation>
        <location evidence="9">Secreted</location>
    </subcellularLocation>
</comment>
<keyword evidence="6" id="KW-0325">Glycoprotein</keyword>
<dbReference type="PROSITE" id="PS00135">
    <property type="entry name" value="TRYPSIN_SER"/>
    <property type="match status" value="1"/>
</dbReference>
<dbReference type="FunFam" id="2.40.10.10:FF:000084">
    <property type="entry name" value="Serine protease easter"/>
    <property type="match status" value="1"/>
</dbReference>
<comment type="caution">
    <text evidence="12">The sequence shown here is derived from an EMBL/GenBank/DDBJ whole genome shotgun (WGS) entry which is preliminary data.</text>
</comment>
<dbReference type="InterPro" id="IPR022700">
    <property type="entry name" value="CLIP"/>
</dbReference>
<dbReference type="PROSITE" id="PS50240">
    <property type="entry name" value="TRYPSIN_DOM"/>
    <property type="match status" value="1"/>
</dbReference>
<evidence type="ECO:0000259" key="11">
    <source>
        <dbReference type="PROSITE" id="PS51888"/>
    </source>
</evidence>
<dbReference type="PROSITE" id="PS00134">
    <property type="entry name" value="TRYPSIN_HIS"/>
    <property type="match status" value="1"/>
</dbReference>
<dbReference type="PANTHER" id="PTHR24256">
    <property type="entry name" value="TRYPTASE-RELATED"/>
    <property type="match status" value="1"/>
</dbReference>
<accession>A0ABD2P5W0</accession>
<evidence type="ECO:0000256" key="7">
    <source>
        <dbReference type="ARBA" id="ARBA00024195"/>
    </source>
</evidence>
<comment type="domain">
    <text evidence="9">The clip domain consists of 35-55 residues which are 'knitted' together usually by 3 conserved disulfide bonds forming a clip-like compact structure.</text>
</comment>
<gene>
    <name evidence="12" type="ORF">HHI36_000521</name>
</gene>
<dbReference type="InterPro" id="IPR038565">
    <property type="entry name" value="CLIP_sf"/>
</dbReference>
<dbReference type="GO" id="GO:0006508">
    <property type="term" value="P:proteolysis"/>
    <property type="evidence" value="ECO:0007669"/>
    <property type="project" value="UniProtKB-KW"/>
</dbReference>
<dbReference type="EMBL" id="JABFTP020000185">
    <property type="protein sequence ID" value="KAL3286007.1"/>
    <property type="molecule type" value="Genomic_DNA"/>
</dbReference>
<dbReference type="EC" id="3.4.21.-" evidence="8"/>
<keyword evidence="1 8" id="KW-0645">Protease</keyword>
<organism evidence="12 13">
    <name type="scientific">Cryptolaemus montrouzieri</name>
    <dbReference type="NCBI Taxonomy" id="559131"/>
    <lineage>
        <taxon>Eukaryota</taxon>
        <taxon>Metazoa</taxon>
        <taxon>Ecdysozoa</taxon>
        <taxon>Arthropoda</taxon>
        <taxon>Hexapoda</taxon>
        <taxon>Insecta</taxon>
        <taxon>Pterygota</taxon>
        <taxon>Neoptera</taxon>
        <taxon>Endopterygota</taxon>
        <taxon>Coleoptera</taxon>
        <taxon>Polyphaga</taxon>
        <taxon>Cucujiformia</taxon>
        <taxon>Coccinelloidea</taxon>
        <taxon>Coccinellidae</taxon>
        <taxon>Scymninae</taxon>
        <taxon>Scymnini</taxon>
        <taxon>Cryptolaemus</taxon>
    </lineage>
</organism>
<evidence type="ECO:0000313" key="12">
    <source>
        <dbReference type="EMBL" id="KAL3286007.1"/>
    </source>
</evidence>
<proteinExistence type="inferred from homology"/>
<dbReference type="Gene3D" id="3.30.1640.30">
    <property type="match status" value="1"/>
</dbReference>
<evidence type="ECO:0000256" key="6">
    <source>
        <dbReference type="ARBA" id="ARBA00023180"/>
    </source>
</evidence>
<dbReference type="InterPro" id="IPR043504">
    <property type="entry name" value="Peptidase_S1_PA_chymotrypsin"/>
</dbReference>
<feature type="signal peptide" evidence="9">
    <location>
        <begin position="1"/>
        <end position="18"/>
    </location>
</feature>
<dbReference type="AlphaFoldDB" id="A0ABD2P5W0"/>
<evidence type="ECO:0000256" key="3">
    <source>
        <dbReference type="ARBA" id="ARBA00022801"/>
    </source>
</evidence>
<dbReference type="InterPro" id="IPR009003">
    <property type="entry name" value="Peptidase_S1_PA"/>
</dbReference>
<dbReference type="InterPro" id="IPR018114">
    <property type="entry name" value="TRYPSIN_HIS"/>
</dbReference>
<evidence type="ECO:0000256" key="5">
    <source>
        <dbReference type="ARBA" id="ARBA00023157"/>
    </source>
</evidence>
<dbReference type="Pfam" id="PF00089">
    <property type="entry name" value="Trypsin"/>
    <property type="match status" value="1"/>
</dbReference>
<protein>
    <recommendedName>
        <fullName evidence="9">CLIP domain-containing serine protease</fullName>
        <ecNumber evidence="8">3.4.21.-</ecNumber>
    </recommendedName>
</protein>
<keyword evidence="13" id="KW-1185">Reference proteome</keyword>
<evidence type="ECO:0000256" key="4">
    <source>
        <dbReference type="ARBA" id="ARBA00022825"/>
    </source>
</evidence>
<dbReference type="CDD" id="cd00190">
    <property type="entry name" value="Tryp_SPc"/>
    <property type="match status" value="1"/>
</dbReference>
<evidence type="ECO:0000256" key="9">
    <source>
        <dbReference type="RuleBase" id="RU366078"/>
    </source>
</evidence>
<comment type="similarity">
    <text evidence="7 9">Belongs to the peptidase S1 family. CLIP subfamily.</text>
</comment>
<keyword evidence="2 9" id="KW-0732">Signal</keyword>
<dbReference type="SUPFAM" id="SSF50494">
    <property type="entry name" value="Trypsin-like serine proteases"/>
    <property type="match status" value="1"/>
</dbReference>
<dbReference type="GO" id="GO:0004252">
    <property type="term" value="F:serine-type endopeptidase activity"/>
    <property type="evidence" value="ECO:0007669"/>
    <property type="project" value="UniProtKB-UniRule"/>
</dbReference>
<reference evidence="12 13" key="1">
    <citation type="journal article" date="2021" name="BMC Biol.">
        <title>Horizontally acquired antibacterial genes associated with adaptive radiation of ladybird beetles.</title>
        <authorList>
            <person name="Li H.S."/>
            <person name="Tang X.F."/>
            <person name="Huang Y.H."/>
            <person name="Xu Z.Y."/>
            <person name="Chen M.L."/>
            <person name="Du X.Y."/>
            <person name="Qiu B.Y."/>
            <person name="Chen P.T."/>
            <person name="Zhang W."/>
            <person name="Slipinski A."/>
            <person name="Escalona H.E."/>
            <person name="Waterhouse R.M."/>
            <person name="Zwick A."/>
            <person name="Pang H."/>
        </authorList>
    </citation>
    <scope>NUCLEOTIDE SEQUENCE [LARGE SCALE GENOMIC DNA]</scope>
    <source>
        <strain evidence="12">SYSU2018</strain>
    </source>
</reference>
<evidence type="ECO:0000256" key="2">
    <source>
        <dbReference type="ARBA" id="ARBA00022729"/>
    </source>
</evidence>
<keyword evidence="5" id="KW-1015">Disulfide bond</keyword>
<dbReference type="InterPro" id="IPR051487">
    <property type="entry name" value="Ser/Thr_Proteases_Immune/Dev"/>
</dbReference>
<evidence type="ECO:0000313" key="13">
    <source>
        <dbReference type="Proteomes" id="UP001516400"/>
    </source>
</evidence>
<dbReference type="InterPro" id="IPR001254">
    <property type="entry name" value="Trypsin_dom"/>
</dbReference>
<dbReference type="Gene3D" id="2.40.10.10">
    <property type="entry name" value="Trypsin-like serine proteases"/>
    <property type="match status" value="2"/>
</dbReference>
<dbReference type="InterPro" id="IPR001314">
    <property type="entry name" value="Peptidase_S1A"/>
</dbReference>
<keyword evidence="9" id="KW-0964">Secreted</keyword>
<feature type="domain" description="Peptidase S1" evidence="10">
    <location>
        <begin position="117"/>
        <end position="376"/>
    </location>
</feature>
<evidence type="ECO:0000256" key="1">
    <source>
        <dbReference type="ARBA" id="ARBA00022670"/>
    </source>
</evidence>
<evidence type="ECO:0000259" key="10">
    <source>
        <dbReference type="PROSITE" id="PS50240"/>
    </source>
</evidence>
<dbReference type="PRINTS" id="PR00722">
    <property type="entry name" value="CHYMOTRYPSIN"/>
</dbReference>
<keyword evidence="4 8" id="KW-0720">Serine protease</keyword>
<dbReference type="SMART" id="SM00020">
    <property type="entry name" value="Tryp_SPc"/>
    <property type="match status" value="1"/>
</dbReference>
<sequence length="377" mass="42464">MEFMWLKVFFLYFCYAFAENFESCHTPTGQDGACISIRKCGPLFAFVEQNTKSRAEIEFLRKSHCGFTEDQIPKVCCEGQYIPASLIEIPDDVIFPPSSIRILPNTSTCGAHFSPRIFGGVAVELDEFPWTVLIFIKSKYTLEGDLCGGALISERYILTAAHCVPKHGSSKIKAVRLGEYNKDSDDDCIRTKFETVCLPSPPKDVGVEKVIIHEKFNPIERKYDIALLRLKEDIVYTDYIRPICLPVTAEEKRKTYYGQNLTVAGWGKTENGTSSSIKLKVELPVVPYEECKELFSEVNKQISKNEICAGGQLNKDSCRGDSGSPLMVISIDEKGDSRWYAAGVVSWGTHKCGLEKWPGVYTKVSRYIGWILRHMEP</sequence>
<name>A0ABD2P5W0_9CUCU</name>
<dbReference type="Pfam" id="PF12032">
    <property type="entry name" value="CLIP"/>
    <property type="match status" value="1"/>
</dbReference>
<dbReference type="GO" id="GO:0005576">
    <property type="term" value="C:extracellular region"/>
    <property type="evidence" value="ECO:0007669"/>
    <property type="project" value="UniProtKB-SubCell"/>
</dbReference>
<dbReference type="PROSITE" id="PS51888">
    <property type="entry name" value="CLIP"/>
    <property type="match status" value="1"/>
</dbReference>